<dbReference type="EMBL" id="AACS02000006">
    <property type="protein sequence ID" value="EAU83981.1"/>
    <property type="molecule type" value="Genomic_DNA"/>
</dbReference>
<feature type="region of interest" description="Disordered" evidence="1">
    <location>
        <begin position="157"/>
        <end position="192"/>
    </location>
</feature>
<comment type="caution">
    <text evidence="2">The sequence shown here is derived from an EMBL/GenBank/DDBJ whole genome shotgun (WGS) entry which is preliminary data.</text>
</comment>
<evidence type="ECO:0000313" key="2">
    <source>
        <dbReference type="EMBL" id="EAU83981.1"/>
    </source>
</evidence>
<feature type="compositionally biased region" description="Acidic residues" evidence="1">
    <location>
        <begin position="157"/>
        <end position="170"/>
    </location>
</feature>
<dbReference type="AlphaFoldDB" id="A8P080"/>
<name>A8P080_COPC7</name>
<dbReference type="OrthoDB" id="2758182at2759"/>
<feature type="compositionally biased region" description="Polar residues" evidence="1">
    <location>
        <begin position="521"/>
        <end position="539"/>
    </location>
</feature>
<keyword evidence="3" id="KW-1185">Reference proteome</keyword>
<feature type="compositionally biased region" description="Pro residues" evidence="1">
    <location>
        <begin position="543"/>
        <end position="564"/>
    </location>
</feature>
<gene>
    <name evidence="2" type="ORF">CC1G_13128</name>
</gene>
<accession>A8P080</accession>
<dbReference type="InParanoid" id="A8P080"/>
<feature type="compositionally biased region" description="Polar residues" evidence="1">
    <location>
        <begin position="183"/>
        <end position="192"/>
    </location>
</feature>
<organism evidence="2 3">
    <name type="scientific">Coprinopsis cinerea (strain Okayama-7 / 130 / ATCC MYA-4618 / FGSC 9003)</name>
    <name type="common">Inky cap fungus</name>
    <name type="synonym">Hormographiella aspergillata</name>
    <dbReference type="NCBI Taxonomy" id="240176"/>
    <lineage>
        <taxon>Eukaryota</taxon>
        <taxon>Fungi</taxon>
        <taxon>Dikarya</taxon>
        <taxon>Basidiomycota</taxon>
        <taxon>Agaricomycotina</taxon>
        <taxon>Agaricomycetes</taxon>
        <taxon>Agaricomycetidae</taxon>
        <taxon>Agaricales</taxon>
        <taxon>Agaricineae</taxon>
        <taxon>Psathyrellaceae</taxon>
        <taxon>Coprinopsis</taxon>
    </lineage>
</organism>
<feature type="compositionally biased region" description="Polar residues" evidence="1">
    <location>
        <begin position="650"/>
        <end position="659"/>
    </location>
</feature>
<dbReference type="Proteomes" id="UP000001861">
    <property type="component" value="Unassembled WGS sequence"/>
</dbReference>
<dbReference type="RefSeq" id="XP_001837833.1">
    <property type="nucleotide sequence ID" value="XM_001837781.1"/>
</dbReference>
<feature type="region of interest" description="Disordered" evidence="1">
    <location>
        <begin position="468"/>
        <end position="678"/>
    </location>
</feature>
<proteinExistence type="predicted"/>
<protein>
    <submittedName>
        <fullName evidence="2">Uncharacterized protein</fullName>
    </submittedName>
</protein>
<dbReference type="GeneID" id="6014400"/>
<evidence type="ECO:0000256" key="1">
    <source>
        <dbReference type="SAM" id="MobiDB-lite"/>
    </source>
</evidence>
<dbReference type="KEGG" id="cci:CC1G_13128"/>
<dbReference type="VEuPathDB" id="FungiDB:CC1G_13128"/>
<evidence type="ECO:0000313" key="3">
    <source>
        <dbReference type="Proteomes" id="UP000001861"/>
    </source>
</evidence>
<feature type="compositionally biased region" description="Polar residues" evidence="1">
    <location>
        <begin position="573"/>
        <end position="586"/>
    </location>
</feature>
<feature type="region of interest" description="Disordered" evidence="1">
    <location>
        <begin position="691"/>
        <end position="716"/>
    </location>
</feature>
<sequence length="716" mass="78616">MAPKKPPPMVWTDDQLKVLNDAKAEFRAADAVKRQIVADNIANKLQAEMEKAGGVPLDRTASQSLFVAVRGWLNARCKAKRKAEAISWKGVKPRILYIRHNRRTIKEKQKLLFESATGEAFPYAIHDQTDDPLPDFTEEEIAMLQDHGMEARLEALDDDSSDLDEEDDDTSDKTDDKVKVTPTGKSGNGTAAQKTSNRVFACFQQAVSELWQKLPTAEKERYRLRAYLNREHGPTPAEQAEMAEKDLPSFLEGVAIQAQAKFNTRIIFTCVYPTKSGVLKVWTTDHGSNLGGTSFTHQHQGIFDDSGVNAVVTAWGRREYNCDGSGELPPPSTRRNGANALMKLPTGPDGVRLVDPEKPPVGSVNKPWLMALIRSYFTHKYLEGLPDDEKRRPKCPWSDIQKDPASFFDDHILPQQYMEMLQEPSRMTVEELKAVLQYLYDRQEQDLKPSFRFDYWKDGDEFKATKALAKQQAGAEERRRLKAKAKPAKGSSTAAAKDLAPGPAVNAATSSPVPGPAGKATPNSQATVPTFGSTPNLHSVETAPPPAIFPIAPAPLTDPAPAHPIPKAAPTYPTGQSDRPTYPTAQSDRDSGDAGQPVGDQLEQPAIAPKSEATAPIPSLSKVKPTPRPYNRPTGTDRPKRSAAELIRSLQGSSKSTEIQPPVTGKRATGPPSVKPQAKRLKMDGIDLLPQTTTGVTTRSKEALNHRVTRSRKKQT</sequence>
<reference evidence="2 3" key="1">
    <citation type="journal article" date="2010" name="Proc. Natl. Acad. Sci. U.S.A.">
        <title>Insights into evolution of multicellular fungi from the assembled chromosomes of the mushroom Coprinopsis cinerea (Coprinus cinereus).</title>
        <authorList>
            <person name="Stajich J.E."/>
            <person name="Wilke S.K."/>
            <person name="Ahren D."/>
            <person name="Au C.H."/>
            <person name="Birren B.W."/>
            <person name="Borodovsky M."/>
            <person name="Burns C."/>
            <person name="Canback B."/>
            <person name="Casselton L.A."/>
            <person name="Cheng C.K."/>
            <person name="Deng J."/>
            <person name="Dietrich F.S."/>
            <person name="Fargo D.C."/>
            <person name="Farman M.L."/>
            <person name="Gathman A.C."/>
            <person name="Goldberg J."/>
            <person name="Guigo R."/>
            <person name="Hoegger P.J."/>
            <person name="Hooker J.B."/>
            <person name="Huggins A."/>
            <person name="James T.Y."/>
            <person name="Kamada T."/>
            <person name="Kilaru S."/>
            <person name="Kodira C."/>
            <person name="Kues U."/>
            <person name="Kupfer D."/>
            <person name="Kwan H.S."/>
            <person name="Lomsadze A."/>
            <person name="Li W."/>
            <person name="Lilly W.W."/>
            <person name="Ma L.J."/>
            <person name="Mackey A.J."/>
            <person name="Manning G."/>
            <person name="Martin F."/>
            <person name="Muraguchi H."/>
            <person name="Natvig D.O."/>
            <person name="Palmerini H."/>
            <person name="Ramesh M.A."/>
            <person name="Rehmeyer C.J."/>
            <person name="Roe B.A."/>
            <person name="Shenoy N."/>
            <person name="Stanke M."/>
            <person name="Ter-Hovhannisyan V."/>
            <person name="Tunlid A."/>
            <person name="Velagapudi R."/>
            <person name="Vision T.J."/>
            <person name="Zeng Q."/>
            <person name="Zolan M.E."/>
            <person name="Pukkila P.J."/>
        </authorList>
    </citation>
    <scope>NUCLEOTIDE SEQUENCE [LARGE SCALE GENOMIC DNA]</scope>
    <source>
        <strain evidence="3">Okayama-7 / 130 / ATCC MYA-4618 / FGSC 9003</strain>
    </source>
</reference>
<feature type="compositionally biased region" description="Basic residues" evidence="1">
    <location>
        <begin position="707"/>
        <end position="716"/>
    </location>
</feature>